<comment type="similarity">
    <text evidence="2">Belongs to the acyl-CoA dehydrogenase family.</text>
</comment>
<accession>A0ABX8S7X1</accession>
<evidence type="ECO:0000256" key="5">
    <source>
        <dbReference type="ARBA" id="ARBA00023002"/>
    </source>
</evidence>
<dbReference type="CDD" id="cd00567">
    <property type="entry name" value="ACAD"/>
    <property type="match status" value="1"/>
</dbReference>
<dbReference type="PANTHER" id="PTHR43884:SF20">
    <property type="entry name" value="ACYL-COA DEHYDROGENASE FADE28"/>
    <property type="match status" value="1"/>
</dbReference>
<protein>
    <submittedName>
        <fullName evidence="8">Acyl-CoA/acyl-ACP dehydrogenase</fullName>
    </submittedName>
</protein>
<dbReference type="InterPro" id="IPR009100">
    <property type="entry name" value="AcylCoA_DH/oxidase_NM_dom_sf"/>
</dbReference>
<dbReference type="RefSeq" id="WP_066474663.1">
    <property type="nucleotide sequence ID" value="NZ_CBCRUZ010000007.1"/>
</dbReference>
<dbReference type="SUPFAM" id="SSF47203">
    <property type="entry name" value="Acyl-CoA dehydrogenase C-terminal domain-like"/>
    <property type="match status" value="1"/>
</dbReference>
<evidence type="ECO:0000256" key="3">
    <source>
        <dbReference type="ARBA" id="ARBA00022630"/>
    </source>
</evidence>
<sequence>MTVITDEQRALTDSVRGLLARHAGPAAVRAAIDTGDGYDHKLWRLLCDQIGVAALAIPEEFGGVGAGLSESHTVLAELGAVLAPTPMLGAVALATQAILAAGDDAACGRLLPDLAEGARTAALCWAGRTGWAEPDVVADGSGTLTGTAEYVLDGEIAEVLIVIARTPDGLGLFEVVAGQDGVRREVIPGMDLTRRYTRVRFDGVAAGRLGTGDATAAVDRIRDIGWAALAAEQVGAAARCLELTVEYTKARVQFGRPIGSFQALKHRMADLYVQVEAARSISAAATAALDAGSADARADVSAARRYCSETFSAVTAEMIQLHGGIAITWEHDAHLYFKRAHADAHLLR</sequence>
<evidence type="ECO:0000256" key="2">
    <source>
        <dbReference type="ARBA" id="ARBA00009347"/>
    </source>
</evidence>
<dbReference type="Pfam" id="PF00441">
    <property type="entry name" value="Acyl-CoA_dh_1"/>
    <property type="match status" value="1"/>
</dbReference>
<dbReference type="InterPro" id="IPR013786">
    <property type="entry name" value="AcylCoA_DH/ox_N"/>
</dbReference>
<dbReference type="PANTHER" id="PTHR43884">
    <property type="entry name" value="ACYL-COA DEHYDROGENASE"/>
    <property type="match status" value="1"/>
</dbReference>
<gene>
    <name evidence="8" type="ORF">KV203_17330</name>
</gene>
<dbReference type="Gene3D" id="1.10.540.10">
    <property type="entry name" value="Acyl-CoA dehydrogenase/oxidase, N-terminal domain"/>
    <property type="match status" value="1"/>
</dbReference>
<name>A0ABX8S7X1_9ACTN</name>
<dbReference type="InterPro" id="IPR036250">
    <property type="entry name" value="AcylCo_DH-like_C"/>
</dbReference>
<dbReference type="Pfam" id="PF02771">
    <property type="entry name" value="Acyl-CoA_dh_N"/>
    <property type="match status" value="1"/>
</dbReference>
<evidence type="ECO:0000256" key="4">
    <source>
        <dbReference type="ARBA" id="ARBA00022827"/>
    </source>
</evidence>
<dbReference type="InterPro" id="IPR009075">
    <property type="entry name" value="AcylCo_DH/oxidase_C"/>
</dbReference>
<evidence type="ECO:0000259" key="7">
    <source>
        <dbReference type="Pfam" id="PF02771"/>
    </source>
</evidence>
<reference evidence="8" key="1">
    <citation type="submission" date="2021-07" db="EMBL/GenBank/DDBJ databases">
        <title>Candidatus Kaistella beijingensis sp. nov. isolated from a municipal wastewater treatment plant is involved in sludge foaming.</title>
        <authorList>
            <person name="Song Y."/>
            <person name="Liu S.-J."/>
        </authorList>
    </citation>
    <scope>NUCLEOTIDE SEQUENCE</scope>
    <source>
        <strain evidence="8">DSM 43998</strain>
    </source>
</reference>
<dbReference type="EMBL" id="CP079105">
    <property type="protein sequence ID" value="QXQ13556.1"/>
    <property type="molecule type" value="Genomic_DNA"/>
</dbReference>
<comment type="cofactor">
    <cofactor evidence="1">
        <name>FAD</name>
        <dbReference type="ChEBI" id="CHEBI:57692"/>
    </cofactor>
</comment>
<feature type="domain" description="Acyl-CoA dehydrogenase/oxidase C-terminal" evidence="6">
    <location>
        <begin position="228"/>
        <end position="342"/>
    </location>
</feature>
<dbReference type="SUPFAM" id="SSF56645">
    <property type="entry name" value="Acyl-CoA dehydrogenase NM domain-like"/>
    <property type="match status" value="1"/>
</dbReference>
<keyword evidence="4" id="KW-0274">FAD</keyword>
<proteinExistence type="inferred from homology"/>
<dbReference type="Gene3D" id="1.20.140.10">
    <property type="entry name" value="Butyryl-CoA Dehydrogenase, subunit A, domain 3"/>
    <property type="match status" value="1"/>
</dbReference>
<organism evidence="8 9">
    <name type="scientific">Skermania pinensis</name>
    <dbReference type="NCBI Taxonomy" id="39122"/>
    <lineage>
        <taxon>Bacteria</taxon>
        <taxon>Bacillati</taxon>
        <taxon>Actinomycetota</taxon>
        <taxon>Actinomycetes</taxon>
        <taxon>Mycobacteriales</taxon>
        <taxon>Gordoniaceae</taxon>
        <taxon>Skermania</taxon>
    </lineage>
</organism>
<feature type="domain" description="Acyl-CoA dehydrogenase/oxidase N-terminal" evidence="7">
    <location>
        <begin position="5"/>
        <end position="117"/>
    </location>
</feature>
<dbReference type="Proteomes" id="UP000887023">
    <property type="component" value="Chromosome"/>
</dbReference>
<keyword evidence="5" id="KW-0560">Oxidoreductase</keyword>
<evidence type="ECO:0000259" key="6">
    <source>
        <dbReference type="Pfam" id="PF00441"/>
    </source>
</evidence>
<evidence type="ECO:0000256" key="1">
    <source>
        <dbReference type="ARBA" id="ARBA00001974"/>
    </source>
</evidence>
<dbReference type="Gene3D" id="2.40.110.10">
    <property type="entry name" value="Butyryl-CoA Dehydrogenase, subunit A, domain 2"/>
    <property type="match status" value="1"/>
</dbReference>
<evidence type="ECO:0000313" key="8">
    <source>
        <dbReference type="EMBL" id="QXQ13556.1"/>
    </source>
</evidence>
<evidence type="ECO:0000313" key="9">
    <source>
        <dbReference type="Proteomes" id="UP000887023"/>
    </source>
</evidence>
<dbReference type="InterPro" id="IPR037069">
    <property type="entry name" value="AcylCoA_DH/ox_N_sf"/>
</dbReference>
<keyword evidence="9" id="KW-1185">Reference proteome</keyword>
<dbReference type="InterPro" id="IPR046373">
    <property type="entry name" value="Acyl-CoA_Oxase/DH_mid-dom_sf"/>
</dbReference>
<keyword evidence="3" id="KW-0285">Flavoprotein</keyword>